<proteinExistence type="predicted"/>
<evidence type="ECO:0008006" key="4">
    <source>
        <dbReference type="Google" id="ProtNLM"/>
    </source>
</evidence>
<gene>
    <name evidence="2" type="ORF">WJU22_16600</name>
</gene>
<organism evidence="2 3">
    <name type="scientific">Chitinophaga caseinilytica</name>
    <dbReference type="NCBI Taxonomy" id="2267521"/>
    <lineage>
        <taxon>Bacteria</taxon>
        <taxon>Pseudomonadati</taxon>
        <taxon>Bacteroidota</taxon>
        <taxon>Chitinophagia</taxon>
        <taxon>Chitinophagales</taxon>
        <taxon>Chitinophagaceae</taxon>
        <taxon>Chitinophaga</taxon>
    </lineage>
</organism>
<dbReference type="Gene3D" id="1.50.10.10">
    <property type="match status" value="1"/>
</dbReference>
<sequence>MRYIYCLLLLLPLAGRAQRTWTMTGDGGIHQEVASRPPHTDHLEMSGKQLSAIVHYGFNETGKPVFSRKLVFPMLRSIPNNTRANLIREFKGSAMDAVLIDGKPVTESIRSFYIHGKLVCESRIGTDVVLTRRLFPSTGKAAFVEAYHLENRGKQNLVLDIPETDSSILTDAAKGVYGAYVVQVKTWNGGRKALAPGRFVDFHVVYSARKQADPPFYIDPAFEESQRMALVKEVEDKLVLHTPNDTINRMFAFAKLRAAESIYETKAGLMHGPGGGEYYAAIWANDQAEYVNPFFGYLGYDAGLASARNSFRIFAQYINPEYKPIPSSIIAEGDSYWNGAGDRGDQAMIGYGAAKYALTVSNPQDMTALWPLVKWCNEYMLRKKSADGVYFSDSDELEGRFKAGKYNLSTNALTYASLLYGARMADWMGERQVSAEWKSEADKLKTNIEKYFGANVEGFNSYRYFDGNDKLRAWICLPLVMGINDRKDGTLAALLSPKLWSPDGLLTESGSKTFWDRSTLYAFRGIFKAGATDTALKYLAYYSSKRLLGEHVPYAIEAWPEGDQRHLSAESGLYCRAIVEGMFGFDPVGYKAFAVCPKLPSKWGRMSLQNVYAFGTVIDLSVQRNGRNYKIIVKEKGKPEQSRAWDGKQPVYFNL</sequence>
<feature type="signal peptide" evidence="1">
    <location>
        <begin position="1"/>
        <end position="17"/>
    </location>
</feature>
<keyword evidence="1" id="KW-0732">Signal</keyword>
<evidence type="ECO:0000313" key="2">
    <source>
        <dbReference type="EMBL" id="WZN44516.1"/>
    </source>
</evidence>
<dbReference type="InterPro" id="IPR012341">
    <property type="entry name" value="6hp_glycosidase-like_sf"/>
</dbReference>
<evidence type="ECO:0000256" key="1">
    <source>
        <dbReference type="SAM" id="SignalP"/>
    </source>
</evidence>
<reference evidence="2 3" key="1">
    <citation type="submission" date="2024-03" db="EMBL/GenBank/DDBJ databases">
        <title>Chitinophaga caseinilytica sp. nov., a casein hydrolysing bacterium isolated from forest soil.</title>
        <authorList>
            <person name="Lee D.S."/>
            <person name="Han D.M."/>
            <person name="Baek J.H."/>
            <person name="Choi D.G."/>
            <person name="Jeon J.H."/>
            <person name="Jeon C.O."/>
        </authorList>
    </citation>
    <scope>NUCLEOTIDE SEQUENCE [LARGE SCALE GENOMIC DNA]</scope>
    <source>
        <strain evidence="2 3">KACC 19118</strain>
    </source>
</reference>
<name>A0ABZ2Z1F5_9BACT</name>
<protein>
    <recommendedName>
        <fullName evidence="4">Alpha-L-rhamnosidase six-hairpin glycosidase domain-containing protein</fullName>
    </recommendedName>
</protein>
<evidence type="ECO:0000313" key="3">
    <source>
        <dbReference type="Proteomes" id="UP001449657"/>
    </source>
</evidence>
<feature type="chain" id="PRO_5046528397" description="Alpha-L-rhamnosidase six-hairpin glycosidase domain-containing protein" evidence="1">
    <location>
        <begin position="18"/>
        <end position="655"/>
    </location>
</feature>
<dbReference type="EMBL" id="CP150096">
    <property type="protein sequence ID" value="WZN44516.1"/>
    <property type="molecule type" value="Genomic_DNA"/>
</dbReference>
<accession>A0ABZ2Z1F5</accession>
<dbReference type="InterPro" id="IPR008928">
    <property type="entry name" value="6-hairpin_glycosidase_sf"/>
</dbReference>
<dbReference type="Proteomes" id="UP001449657">
    <property type="component" value="Chromosome"/>
</dbReference>
<dbReference type="SUPFAM" id="SSF48208">
    <property type="entry name" value="Six-hairpin glycosidases"/>
    <property type="match status" value="1"/>
</dbReference>
<keyword evidence="3" id="KW-1185">Reference proteome</keyword>
<dbReference type="RefSeq" id="WP_341839296.1">
    <property type="nucleotide sequence ID" value="NZ_CP149792.1"/>
</dbReference>